<dbReference type="NCBIfam" id="NF047798">
    <property type="entry name" value="leader_Chryseo"/>
    <property type="match status" value="1"/>
</dbReference>
<name>A0A1N7IGH2_9FLAO</name>
<dbReference type="STRING" id="112234.SAMN05421768_10587"/>
<dbReference type="EMBL" id="FTNZ01000005">
    <property type="protein sequence ID" value="SIS36150.1"/>
    <property type="molecule type" value="Genomic_DNA"/>
</dbReference>
<evidence type="ECO:0000313" key="4">
    <source>
        <dbReference type="Proteomes" id="UP000279541"/>
    </source>
</evidence>
<dbReference type="RefSeq" id="WP_076354538.1">
    <property type="nucleotide sequence ID" value="NZ_CP033926.1"/>
</dbReference>
<evidence type="ECO:0008006" key="5">
    <source>
        <dbReference type="Google" id="ProtNLM"/>
    </source>
</evidence>
<evidence type="ECO:0000313" key="2">
    <source>
        <dbReference type="EMBL" id="SIS36150.1"/>
    </source>
</evidence>
<dbReference type="Proteomes" id="UP000279541">
    <property type="component" value="Chromosome"/>
</dbReference>
<dbReference type="InterPro" id="IPR058074">
    <property type="entry name" value="Bacteriocin-like"/>
</dbReference>
<dbReference type="KEGG" id="cjt:EG359_10830"/>
<accession>A0A1N7IGH2</accession>
<evidence type="ECO:0000313" key="3">
    <source>
        <dbReference type="Proteomes" id="UP000186106"/>
    </source>
</evidence>
<reference evidence="2 3" key="1">
    <citation type="submission" date="2017-01" db="EMBL/GenBank/DDBJ databases">
        <authorList>
            <person name="Mah S.A."/>
            <person name="Swanson W.J."/>
            <person name="Moy G.W."/>
            <person name="Vacquier V.D."/>
        </authorList>
    </citation>
    <scope>NUCLEOTIDE SEQUENCE [LARGE SCALE GENOMIC DNA]</scope>
    <source>
        <strain evidence="2 3">DSM 16927</strain>
    </source>
</reference>
<keyword evidence="4" id="KW-1185">Reference proteome</keyword>
<organism evidence="2 3">
    <name type="scientific">Chryseobacterium joostei</name>
    <dbReference type="NCBI Taxonomy" id="112234"/>
    <lineage>
        <taxon>Bacteria</taxon>
        <taxon>Pseudomonadati</taxon>
        <taxon>Bacteroidota</taxon>
        <taxon>Flavobacteriia</taxon>
        <taxon>Flavobacteriales</taxon>
        <taxon>Weeksellaceae</taxon>
        <taxon>Chryseobacterium group</taxon>
        <taxon>Chryseobacterium</taxon>
    </lineage>
</organism>
<sequence length="64" mass="6964">MKNSKKINRENLKSINGGGISHCNESCPPGPYGPNEPKSCGEFMGLPECCKLRVLVSMDCFGPY</sequence>
<reference evidence="1 4" key="2">
    <citation type="submission" date="2018-11" db="EMBL/GenBank/DDBJ databases">
        <title>Proposal to divide the Flavobacteriaceae and reorganize its genera based on Amino Acid Identity values calculated from whole genome sequences.</title>
        <authorList>
            <person name="Nicholson A.C."/>
            <person name="Gulvik C.A."/>
            <person name="Whitney A.M."/>
            <person name="Humrighouse B.W."/>
            <person name="Bell M."/>
            <person name="Holmes B."/>
            <person name="Steigerwalt A.G."/>
            <person name="Villarma A."/>
            <person name="Sheth M."/>
            <person name="Batra D."/>
            <person name="Pryor J."/>
            <person name="Bernardet J.-F."/>
            <person name="Hugo C."/>
            <person name="Kampfer P."/>
            <person name="Newman J."/>
            <person name="McQuiston J.R."/>
        </authorList>
    </citation>
    <scope>NUCLEOTIDE SEQUENCE [LARGE SCALE GENOMIC DNA]</scope>
    <source>
        <strain evidence="1 4">DSM 16927</strain>
    </source>
</reference>
<gene>
    <name evidence="1" type="ORF">EG359_10830</name>
    <name evidence="2" type="ORF">SAMN05421768_10587</name>
</gene>
<dbReference type="OrthoDB" id="1271605at2"/>
<evidence type="ECO:0000313" key="1">
    <source>
        <dbReference type="EMBL" id="AZB00087.1"/>
    </source>
</evidence>
<dbReference type="EMBL" id="CP033926">
    <property type="protein sequence ID" value="AZB00087.1"/>
    <property type="molecule type" value="Genomic_DNA"/>
</dbReference>
<dbReference type="AlphaFoldDB" id="A0A1N7IGH2"/>
<proteinExistence type="predicted"/>
<dbReference type="Proteomes" id="UP000186106">
    <property type="component" value="Unassembled WGS sequence"/>
</dbReference>
<protein>
    <recommendedName>
        <fullName evidence="5">Bacteriocin-type signal sequence-containing protein</fullName>
    </recommendedName>
</protein>